<feature type="region of interest" description="Disordered" evidence="8">
    <location>
        <begin position="1"/>
        <end position="69"/>
    </location>
</feature>
<dbReference type="AlphaFoldDB" id="Q22T03"/>
<name>Q22T03_TETTS</name>
<keyword evidence="13" id="KW-1185">Reference proteome</keyword>
<dbReference type="PANTHER" id="PTHR47959:SF1">
    <property type="entry name" value="ATP-DEPENDENT RNA HELICASE DBPA"/>
    <property type="match status" value="1"/>
</dbReference>
<keyword evidence="3 6" id="KW-0347">Helicase</keyword>
<keyword evidence="2 6" id="KW-0378">Hydrolase</keyword>
<dbReference type="CDD" id="cd18787">
    <property type="entry name" value="SF2_C_DEAD"/>
    <property type="match status" value="1"/>
</dbReference>
<dbReference type="InterPro" id="IPR001650">
    <property type="entry name" value="Helicase_C-like"/>
</dbReference>
<dbReference type="EMBL" id="GG662840">
    <property type="protein sequence ID" value="EAR88635.1"/>
    <property type="molecule type" value="Genomic_DNA"/>
</dbReference>
<dbReference type="InParanoid" id="Q22T03"/>
<dbReference type="SMART" id="SM00490">
    <property type="entry name" value="HELICc"/>
    <property type="match status" value="1"/>
</dbReference>
<dbReference type="InterPro" id="IPR014014">
    <property type="entry name" value="RNA_helicase_DEAD_Q_motif"/>
</dbReference>
<dbReference type="OrthoDB" id="10259843at2759"/>
<evidence type="ECO:0000256" key="5">
    <source>
        <dbReference type="PROSITE-ProRule" id="PRU00552"/>
    </source>
</evidence>
<dbReference type="PROSITE" id="PS51195">
    <property type="entry name" value="Q_MOTIF"/>
    <property type="match status" value="1"/>
</dbReference>
<protein>
    <submittedName>
        <fullName evidence="12">DEAD/DEAH-box helicase</fullName>
    </submittedName>
</protein>
<feature type="region of interest" description="Disordered" evidence="8">
    <location>
        <begin position="82"/>
        <end position="147"/>
    </location>
</feature>
<dbReference type="PROSITE" id="PS51192">
    <property type="entry name" value="HELICASE_ATP_BIND_1"/>
    <property type="match status" value="1"/>
</dbReference>
<evidence type="ECO:0000256" key="3">
    <source>
        <dbReference type="ARBA" id="ARBA00022806"/>
    </source>
</evidence>
<evidence type="ECO:0000313" key="13">
    <source>
        <dbReference type="Proteomes" id="UP000009168"/>
    </source>
</evidence>
<feature type="domain" description="Helicase ATP-binding" evidence="9">
    <location>
        <begin position="221"/>
        <end position="394"/>
    </location>
</feature>
<dbReference type="InterPro" id="IPR050079">
    <property type="entry name" value="DEAD_box_RNA_helicase"/>
</dbReference>
<evidence type="ECO:0000256" key="2">
    <source>
        <dbReference type="ARBA" id="ARBA00022801"/>
    </source>
</evidence>
<proteinExistence type="inferred from homology"/>
<dbReference type="PANTHER" id="PTHR47959">
    <property type="entry name" value="ATP-DEPENDENT RNA HELICASE RHLE-RELATED"/>
    <property type="match status" value="1"/>
</dbReference>
<evidence type="ECO:0000313" key="12">
    <source>
        <dbReference type="EMBL" id="EAR88635.1"/>
    </source>
</evidence>
<dbReference type="SMART" id="SM00487">
    <property type="entry name" value="DEXDc"/>
    <property type="match status" value="1"/>
</dbReference>
<dbReference type="InterPro" id="IPR027417">
    <property type="entry name" value="P-loop_NTPase"/>
</dbReference>
<dbReference type="FunCoup" id="Q22T03">
    <property type="interactions" value="246"/>
</dbReference>
<dbReference type="Gene3D" id="3.40.50.300">
    <property type="entry name" value="P-loop containing nucleotide triphosphate hydrolases"/>
    <property type="match status" value="2"/>
</dbReference>
<dbReference type="GO" id="GO:0005829">
    <property type="term" value="C:cytosol"/>
    <property type="evidence" value="ECO:0007669"/>
    <property type="project" value="TreeGrafter"/>
</dbReference>
<evidence type="ECO:0000256" key="4">
    <source>
        <dbReference type="ARBA" id="ARBA00022840"/>
    </source>
</evidence>
<evidence type="ECO:0000259" key="9">
    <source>
        <dbReference type="PROSITE" id="PS51192"/>
    </source>
</evidence>
<feature type="compositionally biased region" description="Acidic residues" evidence="8">
    <location>
        <begin position="45"/>
        <end position="55"/>
    </location>
</feature>
<gene>
    <name evidence="12" type="ORF">TTHERM_00187140</name>
</gene>
<dbReference type="PROSITE" id="PS51194">
    <property type="entry name" value="HELICASE_CTER"/>
    <property type="match status" value="1"/>
</dbReference>
<dbReference type="InterPro" id="IPR000629">
    <property type="entry name" value="RNA-helicase_DEAD-box_CS"/>
</dbReference>
<evidence type="ECO:0000256" key="7">
    <source>
        <dbReference type="SAM" id="Coils"/>
    </source>
</evidence>
<dbReference type="SUPFAM" id="SSF52540">
    <property type="entry name" value="P-loop containing nucleoside triphosphate hydrolases"/>
    <property type="match status" value="2"/>
</dbReference>
<dbReference type="GO" id="GO:0003676">
    <property type="term" value="F:nucleic acid binding"/>
    <property type="evidence" value="ECO:0007669"/>
    <property type="project" value="InterPro"/>
</dbReference>
<dbReference type="PROSITE" id="PS00039">
    <property type="entry name" value="DEAD_ATP_HELICASE"/>
    <property type="match status" value="1"/>
</dbReference>
<dbReference type="KEGG" id="tet:TTHERM_00187140"/>
<dbReference type="GeneID" id="7844345"/>
<dbReference type="HOGENOM" id="CLU_003041_3_3_1"/>
<evidence type="ECO:0000256" key="1">
    <source>
        <dbReference type="ARBA" id="ARBA00022741"/>
    </source>
</evidence>
<organism evidence="12 13">
    <name type="scientific">Tetrahymena thermophila (strain SB210)</name>
    <dbReference type="NCBI Taxonomy" id="312017"/>
    <lineage>
        <taxon>Eukaryota</taxon>
        <taxon>Sar</taxon>
        <taxon>Alveolata</taxon>
        <taxon>Ciliophora</taxon>
        <taxon>Intramacronucleata</taxon>
        <taxon>Oligohymenophorea</taxon>
        <taxon>Hymenostomatida</taxon>
        <taxon>Tetrahymenina</taxon>
        <taxon>Tetrahymenidae</taxon>
        <taxon>Tetrahymena</taxon>
    </lineage>
</organism>
<keyword evidence="7" id="KW-0175">Coiled coil</keyword>
<feature type="compositionally biased region" description="Acidic residues" evidence="8">
    <location>
        <begin position="109"/>
        <end position="129"/>
    </location>
</feature>
<dbReference type="RefSeq" id="XP_001008880.1">
    <property type="nucleotide sequence ID" value="XM_001008880.1"/>
</dbReference>
<dbReference type="InterPro" id="IPR014001">
    <property type="entry name" value="Helicase_ATP-bd"/>
</dbReference>
<accession>Q22T03</accession>
<feature type="short sequence motif" description="Q motif" evidence="5">
    <location>
        <begin position="190"/>
        <end position="218"/>
    </location>
</feature>
<sequence>MFKKGQKKQQAQQKQVQNKQPKKVQQEETDLMVNIEEEIKSNYEDSGDSDEEFEAVDNGFFSGLGGESKVKDQNITKVIEATKQDYESKMTTLEQKVKRRQRRVKETLDNSDDEEQEENDNENDSDEEEIEKKHKNKKNVNKASNDKVLKMAKEKLDNESEHEDDDMGTQINQNANKKLKEQKLNKKKKKTWQDLGLIKPLLKAVEEMQYEFPTNIQSLAIPAALQGKDLLASSLTGSGKTAAFLIPILQKFYRSPFTNYSKALIVTPTRELAFQIYEVFTKLNKYTKLRACLVIGQSAMQKQEAELRGNPEVIIATPGRLIDHLQNSRSIDLDNLEVLIFDEADKLLDLGFEAAAQNIVENCNRERQTLLFSATLTSEVNKLIDIALRKPIRIQANPDGQTNDKLIQKMLRIQHEDFREAALLAIAAKYYKERTIIFFKTKRQTHRMAIIFGLFGLKVCELHGDLTQNQRIQAFSDFKEGKYQYLMATDLASRGLDIQGVKAVINFELPSEVTRYIHRVGRTARAGNEGISLTIGLDAELKTLKKMLKENKDKMMEKVSLSVETLQKYKEKIQNVEREVVKVLEEEQAERQLRKAEMELQKAENMIKHKDEIMNKPKKTWFQTNHERNKIKEAAKAAALGEK</sequence>
<dbReference type="Pfam" id="PF00271">
    <property type="entry name" value="Helicase_C"/>
    <property type="match status" value="1"/>
</dbReference>
<feature type="domain" description="Helicase C-terminal" evidence="10">
    <location>
        <begin position="405"/>
        <end position="567"/>
    </location>
</feature>
<dbReference type="Pfam" id="PF00270">
    <property type="entry name" value="DEAD"/>
    <property type="match status" value="1"/>
</dbReference>
<dbReference type="Proteomes" id="UP000009168">
    <property type="component" value="Unassembled WGS sequence"/>
</dbReference>
<dbReference type="eggNOG" id="KOG0338">
    <property type="taxonomic scope" value="Eukaryota"/>
</dbReference>
<feature type="compositionally biased region" description="Low complexity" evidence="8">
    <location>
        <begin position="8"/>
        <end position="19"/>
    </location>
</feature>
<dbReference type="GO" id="GO:0016787">
    <property type="term" value="F:hydrolase activity"/>
    <property type="evidence" value="ECO:0007669"/>
    <property type="project" value="UniProtKB-KW"/>
</dbReference>
<dbReference type="GO" id="GO:0005524">
    <property type="term" value="F:ATP binding"/>
    <property type="evidence" value="ECO:0007669"/>
    <property type="project" value="UniProtKB-KW"/>
</dbReference>
<evidence type="ECO:0000259" key="11">
    <source>
        <dbReference type="PROSITE" id="PS51195"/>
    </source>
</evidence>
<dbReference type="GO" id="GO:0003724">
    <property type="term" value="F:RNA helicase activity"/>
    <property type="evidence" value="ECO:0007669"/>
    <property type="project" value="InterPro"/>
</dbReference>
<feature type="domain" description="DEAD-box RNA helicase Q" evidence="11">
    <location>
        <begin position="190"/>
        <end position="218"/>
    </location>
</feature>
<keyword evidence="4 6" id="KW-0067">ATP-binding</keyword>
<feature type="coiled-coil region" evidence="7">
    <location>
        <begin position="559"/>
        <end position="613"/>
    </location>
</feature>
<comment type="similarity">
    <text evidence="6">Belongs to the DEAD box helicase family.</text>
</comment>
<keyword evidence="1 6" id="KW-0547">Nucleotide-binding</keyword>
<dbReference type="STRING" id="312017.Q22T03"/>
<evidence type="ECO:0000259" key="10">
    <source>
        <dbReference type="PROSITE" id="PS51194"/>
    </source>
</evidence>
<reference evidence="13" key="1">
    <citation type="journal article" date="2006" name="PLoS Biol.">
        <title>Macronuclear genome sequence of the ciliate Tetrahymena thermophila, a model eukaryote.</title>
        <authorList>
            <person name="Eisen J.A."/>
            <person name="Coyne R.S."/>
            <person name="Wu M."/>
            <person name="Wu D."/>
            <person name="Thiagarajan M."/>
            <person name="Wortman J.R."/>
            <person name="Badger J.H."/>
            <person name="Ren Q."/>
            <person name="Amedeo P."/>
            <person name="Jones K.M."/>
            <person name="Tallon L.J."/>
            <person name="Delcher A.L."/>
            <person name="Salzberg S.L."/>
            <person name="Silva J.C."/>
            <person name="Haas B.J."/>
            <person name="Majoros W.H."/>
            <person name="Farzad M."/>
            <person name="Carlton J.M."/>
            <person name="Smith R.K. Jr."/>
            <person name="Garg J."/>
            <person name="Pearlman R.E."/>
            <person name="Karrer K.M."/>
            <person name="Sun L."/>
            <person name="Manning G."/>
            <person name="Elde N.C."/>
            <person name="Turkewitz A.P."/>
            <person name="Asai D.J."/>
            <person name="Wilkes D.E."/>
            <person name="Wang Y."/>
            <person name="Cai H."/>
            <person name="Collins K."/>
            <person name="Stewart B.A."/>
            <person name="Lee S.R."/>
            <person name="Wilamowska K."/>
            <person name="Weinberg Z."/>
            <person name="Ruzzo W.L."/>
            <person name="Wloga D."/>
            <person name="Gaertig J."/>
            <person name="Frankel J."/>
            <person name="Tsao C.-C."/>
            <person name="Gorovsky M.A."/>
            <person name="Keeling P.J."/>
            <person name="Waller R.F."/>
            <person name="Patron N.J."/>
            <person name="Cherry J.M."/>
            <person name="Stover N.A."/>
            <person name="Krieger C.J."/>
            <person name="del Toro C."/>
            <person name="Ryder H.F."/>
            <person name="Williamson S.C."/>
            <person name="Barbeau R.A."/>
            <person name="Hamilton E.P."/>
            <person name="Orias E."/>
        </authorList>
    </citation>
    <scope>NUCLEOTIDE SEQUENCE [LARGE SCALE GENOMIC DNA]</scope>
    <source>
        <strain evidence="13">SB210</strain>
    </source>
</reference>
<evidence type="ECO:0000256" key="8">
    <source>
        <dbReference type="SAM" id="MobiDB-lite"/>
    </source>
</evidence>
<evidence type="ECO:0000256" key="6">
    <source>
        <dbReference type="RuleBase" id="RU000492"/>
    </source>
</evidence>
<dbReference type="OMA" id="MIDPPKQ"/>
<dbReference type="InterPro" id="IPR011545">
    <property type="entry name" value="DEAD/DEAH_box_helicase_dom"/>
</dbReference>